<evidence type="ECO:0000313" key="2">
    <source>
        <dbReference type="EMBL" id="MBS2963058.1"/>
    </source>
</evidence>
<sequence>MRGLVPLVAVALVAGTSAAAAQAAGAAPGVRPAAGADPGCLLSRPDNAVKHVIYLQFDNVHLTRDNPNVPSDLEQMPNLLNFLTANGTMDANHHTPLIAHTGNDILTSITGLYGSNHGQPISNSFRYYTPSGTTNAAASFAYWTDGVADSSTPTPTDPAYEMVTQSGKNTPAPWVAYTRAGCDFGAVSTANTILENTRIDIPKVFGANSAEAAELAANPSLAFTDFVGIGVHCAKDSTLCAGSPNAKPDVLPDEPGGYSGYQGLFGAKYTNPAISPNGPVTQVDGTTPIIDPTTGANGFPGFDGMTAANSLGYVAQMQEAGVPVTYGYISDAHDNHSTGSAYGPGEAGYVAALKSYDTAFGQFFTRLAKDGINKSNTLFVVTSDENDHFVGSKPTPANCDGVTVPCAYSQIGEVNANIKGLLATQQNTTTPFGVHADSAPNYYVNGNPAPDDPTTRSFERSVAAVTATNPYTGKTGPIANYLADRTEMNLLHMVTGDPLRTPTVTEFADPDYYLYGGAANCNSPCVQAEAAYAWNHGDFSPDINTTWLGLVGPGVKHLGVTDAVWSDHTDIRPTMMALLGLHDDYTYDGVPLIGFLKSQALPHEVRRDPGAYEALAAAYKQLDASVGAFAAATLKTATTAIESNSPGDATYLQTDAALAALGQQRDALAAELNQLINGPFFGGADSGYLHAELAPHGIQGTGHNSVTALTSAAEALINKA</sequence>
<gene>
    <name evidence="2" type="ORF">KGA66_08385</name>
</gene>
<organism evidence="2 3">
    <name type="scientific">Actinocrinis puniceicyclus</name>
    <dbReference type="NCBI Taxonomy" id="977794"/>
    <lineage>
        <taxon>Bacteria</taxon>
        <taxon>Bacillati</taxon>
        <taxon>Actinomycetota</taxon>
        <taxon>Actinomycetes</taxon>
        <taxon>Catenulisporales</taxon>
        <taxon>Actinospicaceae</taxon>
        <taxon>Actinocrinis</taxon>
    </lineage>
</organism>
<dbReference type="SUPFAM" id="SSF53649">
    <property type="entry name" value="Alkaline phosphatase-like"/>
    <property type="match status" value="1"/>
</dbReference>
<dbReference type="InterPro" id="IPR017850">
    <property type="entry name" value="Alkaline_phosphatase_core_sf"/>
</dbReference>
<dbReference type="AlphaFoldDB" id="A0A8J7WIT7"/>
<evidence type="ECO:0000256" key="1">
    <source>
        <dbReference type="SAM" id="SignalP"/>
    </source>
</evidence>
<keyword evidence="1" id="KW-0732">Signal</keyword>
<accession>A0A8J7WIT7</accession>
<dbReference type="Gene3D" id="3.40.720.10">
    <property type="entry name" value="Alkaline Phosphatase, subunit A"/>
    <property type="match status" value="1"/>
</dbReference>
<feature type="chain" id="PRO_5038537138" evidence="1">
    <location>
        <begin position="24"/>
        <end position="720"/>
    </location>
</feature>
<dbReference type="EMBL" id="JAGSXH010000020">
    <property type="protein sequence ID" value="MBS2963058.1"/>
    <property type="molecule type" value="Genomic_DNA"/>
</dbReference>
<keyword evidence="3" id="KW-1185">Reference proteome</keyword>
<reference evidence="2" key="1">
    <citation type="submission" date="2021-04" db="EMBL/GenBank/DDBJ databases">
        <title>Genome based classification of Actinospica acidithermotolerans sp. nov., an actinobacterium isolated from an Indonesian hot spring.</title>
        <authorList>
            <person name="Kusuma A.B."/>
            <person name="Putra K.E."/>
            <person name="Nafisah S."/>
            <person name="Loh J."/>
            <person name="Nouioui I."/>
            <person name="Goodfellow M."/>
        </authorList>
    </citation>
    <scope>NUCLEOTIDE SEQUENCE</scope>
    <source>
        <strain evidence="2">DSM 45618</strain>
    </source>
</reference>
<comment type="caution">
    <text evidence="2">The sequence shown here is derived from an EMBL/GenBank/DDBJ whole genome shotgun (WGS) entry which is preliminary data.</text>
</comment>
<dbReference type="RefSeq" id="WP_211466390.1">
    <property type="nucleotide sequence ID" value="NZ_JAGSXH010000020.1"/>
</dbReference>
<evidence type="ECO:0000313" key="3">
    <source>
        <dbReference type="Proteomes" id="UP000677913"/>
    </source>
</evidence>
<proteinExistence type="predicted"/>
<protein>
    <submittedName>
        <fullName evidence="2">Uncharacterized protein</fullName>
    </submittedName>
</protein>
<name>A0A8J7WIT7_9ACTN</name>
<dbReference type="Proteomes" id="UP000677913">
    <property type="component" value="Unassembled WGS sequence"/>
</dbReference>
<feature type="signal peptide" evidence="1">
    <location>
        <begin position="1"/>
        <end position="23"/>
    </location>
</feature>